<protein>
    <submittedName>
        <fullName evidence="2">Minor structural protein</fullName>
    </submittedName>
</protein>
<proteinExistence type="predicted"/>
<dbReference type="EMBL" id="BK016017">
    <property type="protein sequence ID" value="DAF89769.1"/>
    <property type="molecule type" value="Genomic_DNA"/>
</dbReference>
<evidence type="ECO:0000313" key="2">
    <source>
        <dbReference type="EMBL" id="DAF89769.1"/>
    </source>
</evidence>
<sequence length="1045" mass="118963">MRSVKANGKAMRIELYRNRSEFLYNIPLEWIDKIEYRYNDISKFEIKVPKYIGVDHKINPIYMKILSRQQIVIDDNDRYILMEKKGLTKKHNGDKTFTAYRFQKTLEKKRISIESGNYQLISDETHIAKGILELALEGTQWTIGEVDNDARIVNQLAPVIETIGLYEGYTKNNVQYEDLLWSKDFNITIPEDKPLYITVNYNGVESNKEGTKYGFANVINKFDPFYTGIKHIDAYYVNEVNNRFGIKYVITLQDGVQETVSHTFVNTTDKDLSIEDINLQYETGEYIEQDIIVYPSFDEIDDNVLNLLEKIEEVFECVMDYNTITKTINCYAKKNVGVSKQPMLSFNSNILEISDTEDSEIPTGIKVMGKDGLSISGENIFGGDIIYNYNYYINNKILSDECVANWNRFVALATIKRDEWDLIKSQVGLMGSKKIKLDSEITSLSNRITYNKELLSTYIATGDKEAQKEIQLEIEELETKFNACMRDLDDTNKQIQELNDRTAEISNSLNRKTAKDKNGLIFTENDLQELDDIDEIITLEDDYYTNANLLYEYAKKELEDKTNPKIDWEMDSINFTKCSKNWKKVITLGDLFLCKSDVEEVIKQEEVRLVGFDYVPKNDTIDKVYFSNKDSLTNKLQKGFGTSARKASKSYQKVNSYENIWEQSILSNNFVNSMREQGLNLSATQIRSLTQKMLLDFGSYGCFLKDSENLDNCVYLGSSLIAISTDGFKTCKTAIDQNGVVADTIIGKLLLGQALYITDDSGHGFYIGNINSDMTPDNNGEDFGIQIRDMNSQRERIFIGIRNGVATLRLYGDDGEVNFDERGYVVPSYHEVADNLSPNYPLETSVWIPSGVSRIKEAILKIRLGQYRGYTQDVTTSTTTTTSESNATQTSYGGGNHKHLVFNRNTQQNPAVSAPYWWNIDRDGSGISGWVAKFDVARLSGSTTVPSQIYTEGSSGTHTHDIGGHVHPIRINLSTTVRTGIKLYEKASSVRVEVNGQTVANNINSDVELDIASYLLPNKDNMVKVYSSTNGRIRLAVFTKYYIMW</sequence>
<reference evidence="2" key="1">
    <citation type="journal article" date="2021" name="Proc. Natl. Acad. Sci. U.S.A.">
        <title>A Catalog of Tens of Thousands of Viruses from Human Metagenomes Reveals Hidden Associations with Chronic Diseases.</title>
        <authorList>
            <person name="Tisza M.J."/>
            <person name="Buck C.B."/>
        </authorList>
    </citation>
    <scope>NUCLEOTIDE SEQUENCE</scope>
    <source>
        <strain evidence="2">CteLh2</strain>
    </source>
</reference>
<feature type="coiled-coil region" evidence="1">
    <location>
        <begin position="467"/>
        <end position="508"/>
    </location>
</feature>
<keyword evidence="1" id="KW-0175">Coiled coil</keyword>
<accession>A0A8S5U5L2</accession>
<evidence type="ECO:0000256" key="1">
    <source>
        <dbReference type="SAM" id="Coils"/>
    </source>
</evidence>
<name>A0A8S5U5L2_9CAUD</name>
<organism evidence="2">
    <name type="scientific">Siphoviridae sp. cteLh2</name>
    <dbReference type="NCBI Taxonomy" id="2825590"/>
    <lineage>
        <taxon>Viruses</taxon>
        <taxon>Duplodnaviria</taxon>
        <taxon>Heunggongvirae</taxon>
        <taxon>Uroviricota</taxon>
        <taxon>Caudoviricetes</taxon>
    </lineage>
</organism>